<dbReference type="Proteomes" id="UP000308528">
    <property type="component" value="Unassembled WGS sequence"/>
</dbReference>
<name>A0A4V3XLL8_9BACT</name>
<evidence type="ECO:0000313" key="2">
    <source>
        <dbReference type="Proteomes" id="UP000308528"/>
    </source>
</evidence>
<evidence type="ECO:0000313" key="1">
    <source>
        <dbReference type="EMBL" id="THH41313.1"/>
    </source>
</evidence>
<organism evidence="1 2">
    <name type="scientific">Neolewinella litorea</name>
    <dbReference type="NCBI Taxonomy" id="2562452"/>
    <lineage>
        <taxon>Bacteria</taxon>
        <taxon>Pseudomonadati</taxon>
        <taxon>Bacteroidota</taxon>
        <taxon>Saprospiria</taxon>
        <taxon>Saprospirales</taxon>
        <taxon>Lewinellaceae</taxon>
        <taxon>Neolewinella</taxon>
    </lineage>
</organism>
<reference evidence="1 2" key="1">
    <citation type="submission" date="2019-04" db="EMBL/GenBank/DDBJ databases">
        <title>Lewinella litorea sp. nov., isolated from a marine sand.</title>
        <authorList>
            <person name="Yoon J.-H."/>
        </authorList>
    </citation>
    <scope>NUCLEOTIDE SEQUENCE [LARGE SCALE GENOMIC DNA]</scope>
    <source>
        <strain evidence="1 2">HSMS-39</strain>
    </source>
</reference>
<proteinExistence type="predicted"/>
<dbReference type="AlphaFoldDB" id="A0A4V3XLL8"/>
<gene>
    <name evidence="1" type="ORF">E4021_01575</name>
</gene>
<sequence length="325" mass="36344">MNRTLLLLALVLLLGGVAWFATRSSATPVDGSAERTFGYPDTDRIHRIFIADREGNQATLERGGPTGWRYNGHPANENAMKNLLQAVGQVSVQRLPTSKEIPNLIRNLAGGGILVQLFDQDGNKLRGYYVGGGTNGELGTAAITEGSDNPYVVHLPMWSGNLRHRFNLRGDEWRSKVLYAVDPDRVEYLSIEYPRQQDKGFRLQRGPDDEFQLYPHQASRQAPRPVAAGIAEGVLSRYENYYISRYENSDTASIAAAHSRLPFAIIRLKEAGKSEQTVKVFPRYRFPDSPDQTLEAYTALINDDRDWALLAVETTQPLLIGYDSF</sequence>
<evidence type="ECO:0008006" key="3">
    <source>
        <dbReference type="Google" id="ProtNLM"/>
    </source>
</evidence>
<dbReference type="OrthoDB" id="931346at2"/>
<dbReference type="EMBL" id="SRSF01000001">
    <property type="protein sequence ID" value="THH41313.1"/>
    <property type="molecule type" value="Genomic_DNA"/>
</dbReference>
<protein>
    <recommendedName>
        <fullName evidence="3">DUF4340 domain-containing protein</fullName>
    </recommendedName>
</protein>
<accession>A0A4V3XLL8</accession>
<dbReference type="RefSeq" id="WP_136456139.1">
    <property type="nucleotide sequence ID" value="NZ_SRSF01000001.1"/>
</dbReference>
<comment type="caution">
    <text evidence="1">The sequence shown here is derived from an EMBL/GenBank/DDBJ whole genome shotgun (WGS) entry which is preliminary data.</text>
</comment>
<keyword evidence="2" id="KW-1185">Reference proteome</keyword>